<evidence type="ECO:0000259" key="12">
    <source>
        <dbReference type="PROSITE" id="PS50081"/>
    </source>
</evidence>
<dbReference type="Gene3D" id="3.30.505.10">
    <property type="entry name" value="SH2 domain"/>
    <property type="match status" value="1"/>
</dbReference>
<dbReference type="SMART" id="SM00324">
    <property type="entry name" value="RhoGAP"/>
    <property type="match status" value="1"/>
</dbReference>
<dbReference type="FunFam" id="3.30.60.20:FF:000025">
    <property type="entry name" value="Chimaerin"/>
    <property type="match status" value="1"/>
</dbReference>
<dbReference type="EMBL" id="CABPRJ010002380">
    <property type="protein sequence ID" value="VVC44425.1"/>
    <property type="molecule type" value="Genomic_DNA"/>
</dbReference>
<evidence type="ECO:0000259" key="13">
    <source>
        <dbReference type="PROSITE" id="PS50238"/>
    </source>
</evidence>
<dbReference type="InterPro" id="IPR002219">
    <property type="entry name" value="PKC_DAG/PE"/>
</dbReference>
<dbReference type="InterPro" id="IPR000980">
    <property type="entry name" value="SH2"/>
</dbReference>
<dbReference type="AlphaFoldDB" id="A0A5E4NRT3"/>
<evidence type="ECO:0000256" key="6">
    <source>
        <dbReference type="ARBA" id="ARBA00023136"/>
    </source>
</evidence>
<evidence type="ECO:0000256" key="3">
    <source>
        <dbReference type="ARBA" id="ARBA00022723"/>
    </source>
</evidence>
<dbReference type="InterPro" id="IPR000198">
    <property type="entry name" value="RhoGAP_dom"/>
</dbReference>
<name>A0A5E4NRT3_9HEMI</name>
<dbReference type="Gene3D" id="1.10.555.10">
    <property type="entry name" value="Rho GTPase activation protein"/>
    <property type="match status" value="1"/>
</dbReference>
<reference evidence="14 15" key="1">
    <citation type="submission" date="2019-08" db="EMBL/GenBank/DDBJ databases">
        <authorList>
            <person name="Alioto T."/>
            <person name="Alioto T."/>
            <person name="Gomez Garrido J."/>
        </authorList>
    </citation>
    <scope>NUCLEOTIDE SEQUENCE [LARGE SCALE GENOMIC DNA]</scope>
</reference>
<dbReference type="Proteomes" id="UP000325440">
    <property type="component" value="Unassembled WGS sequence"/>
</dbReference>
<keyword evidence="10" id="KW-0727">SH2 domain</keyword>
<dbReference type="Pfam" id="PF00130">
    <property type="entry name" value="C1_1"/>
    <property type="match status" value="1"/>
</dbReference>
<keyword evidence="14" id="KW-0418">Kinase</keyword>
<evidence type="ECO:0000256" key="5">
    <source>
        <dbReference type="ARBA" id="ARBA00022833"/>
    </source>
</evidence>
<feature type="domain" description="Phorbol-ester/DAG-type" evidence="12">
    <location>
        <begin position="188"/>
        <end position="238"/>
    </location>
</feature>
<keyword evidence="3" id="KW-0479">Metal-binding</keyword>
<dbReference type="Gene3D" id="3.30.60.20">
    <property type="match status" value="1"/>
</dbReference>
<dbReference type="CDD" id="cd20806">
    <property type="entry name" value="C1_CHN"/>
    <property type="match status" value="1"/>
</dbReference>
<evidence type="ECO:0000313" key="14">
    <source>
        <dbReference type="EMBL" id="VVC44425.1"/>
    </source>
</evidence>
<dbReference type="SMART" id="SM00109">
    <property type="entry name" value="C1"/>
    <property type="match status" value="1"/>
</dbReference>
<dbReference type="Pfam" id="PF00620">
    <property type="entry name" value="RhoGAP"/>
    <property type="match status" value="1"/>
</dbReference>
<evidence type="ECO:0000256" key="2">
    <source>
        <dbReference type="ARBA" id="ARBA00022468"/>
    </source>
</evidence>
<dbReference type="InterPro" id="IPR020454">
    <property type="entry name" value="DAG/PE-bd"/>
</dbReference>
<keyword evidence="6" id="KW-0472">Membrane</keyword>
<dbReference type="PROSITE" id="PS50238">
    <property type="entry name" value="RHOGAP"/>
    <property type="match status" value="1"/>
</dbReference>
<dbReference type="Pfam" id="PF00017">
    <property type="entry name" value="SH2"/>
    <property type="match status" value="1"/>
</dbReference>
<evidence type="ECO:0000256" key="9">
    <source>
        <dbReference type="ARBA" id="ARBA00077047"/>
    </source>
</evidence>
<evidence type="ECO:0000256" key="4">
    <source>
        <dbReference type="ARBA" id="ARBA00022771"/>
    </source>
</evidence>
<evidence type="ECO:0000259" key="11">
    <source>
        <dbReference type="PROSITE" id="PS50001"/>
    </source>
</evidence>
<dbReference type="GO" id="GO:0005096">
    <property type="term" value="F:GTPase activator activity"/>
    <property type="evidence" value="ECO:0007669"/>
    <property type="project" value="UniProtKB-KW"/>
</dbReference>
<evidence type="ECO:0000256" key="10">
    <source>
        <dbReference type="PROSITE-ProRule" id="PRU00191"/>
    </source>
</evidence>
<proteinExistence type="predicted"/>
<evidence type="ECO:0000256" key="8">
    <source>
        <dbReference type="ARBA" id="ARBA00076015"/>
    </source>
</evidence>
<dbReference type="InterPro" id="IPR051854">
    <property type="entry name" value="Rho-type_GAP"/>
</dbReference>
<organism evidence="14 15">
    <name type="scientific">Cinara cedri</name>
    <dbReference type="NCBI Taxonomy" id="506608"/>
    <lineage>
        <taxon>Eukaryota</taxon>
        <taxon>Metazoa</taxon>
        <taxon>Ecdysozoa</taxon>
        <taxon>Arthropoda</taxon>
        <taxon>Hexapoda</taxon>
        <taxon>Insecta</taxon>
        <taxon>Pterygota</taxon>
        <taxon>Neoptera</taxon>
        <taxon>Paraneoptera</taxon>
        <taxon>Hemiptera</taxon>
        <taxon>Sternorrhyncha</taxon>
        <taxon>Aphidomorpha</taxon>
        <taxon>Aphidoidea</taxon>
        <taxon>Aphididae</taxon>
        <taxon>Lachninae</taxon>
        <taxon>Cinara</taxon>
    </lineage>
</organism>
<dbReference type="PROSITE" id="PS50001">
    <property type="entry name" value="SH2"/>
    <property type="match status" value="1"/>
</dbReference>
<evidence type="ECO:0000256" key="1">
    <source>
        <dbReference type="ARBA" id="ARBA00004170"/>
    </source>
</evidence>
<protein>
    <recommendedName>
        <fullName evidence="7">Beta-chimaerin</fullName>
    </recommendedName>
    <alternativeName>
        <fullName evidence="8">Beta-chimerin</fullName>
    </alternativeName>
    <alternativeName>
        <fullName evidence="9">Rho GTPase-activating protein 3</fullName>
    </alternativeName>
</protein>
<dbReference type="GO" id="GO:0016020">
    <property type="term" value="C:membrane"/>
    <property type="evidence" value="ECO:0007669"/>
    <property type="project" value="UniProtKB-SubCell"/>
</dbReference>
<dbReference type="OrthoDB" id="3196451at2759"/>
<dbReference type="GO" id="GO:0007165">
    <property type="term" value="P:signal transduction"/>
    <property type="evidence" value="ECO:0007669"/>
    <property type="project" value="InterPro"/>
</dbReference>
<gene>
    <name evidence="14" type="ORF">CINCED_3A000005</name>
</gene>
<dbReference type="InterPro" id="IPR036860">
    <property type="entry name" value="SH2_dom_sf"/>
</dbReference>
<keyword evidence="4" id="KW-0863">Zinc-finger</keyword>
<dbReference type="FunFam" id="1.10.555.10:FF:000005">
    <property type="entry name" value="Chimaerin"/>
    <property type="match status" value="1"/>
</dbReference>
<keyword evidence="2" id="KW-0343">GTPase activation</keyword>
<comment type="subcellular location">
    <subcellularLocation>
        <location evidence="1">Membrane</location>
        <topology evidence="1">Peripheral membrane protein</topology>
    </subcellularLocation>
</comment>
<dbReference type="PROSITE" id="PS50081">
    <property type="entry name" value="ZF_DAG_PE_2"/>
    <property type="match status" value="1"/>
</dbReference>
<dbReference type="PANTHER" id="PTHR46075">
    <property type="entry name" value="CHIMERIN FAMILY MEMBER"/>
    <property type="match status" value="1"/>
</dbReference>
<dbReference type="GO" id="GO:0016301">
    <property type="term" value="F:kinase activity"/>
    <property type="evidence" value="ECO:0007669"/>
    <property type="project" value="UniProtKB-KW"/>
</dbReference>
<accession>A0A5E4NRT3</accession>
<evidence type="ECO:0000313" key="15">
    <source>
        <dbReference type="Proteomes" id="UP000325440"/>
    </source>
</evidence>
<feature type="domain" description="SH2" evidence="11">
    <location>
        <begin position="59"/>
        <end position="127"/>
    </location>
</feature>
<dbReference type="PANTHER" id="PTHR46075:SF2">
    <property type="entry name" value="RHO GTPASE ACTIVATING PROTEIN AT 5A, ISOFORM A"/>
    <property type="match status" value="1"/>
</dbReference>
<sequence length="446" mass="51208">MEKEERKEVYDTPVTDENGSPISIVWKPDLYKLQQESPKPQPVFASSAVSGCPFFYGLEYHGAMNHKESNSLLKNDGNYLIRLSISSDDKTYTLSLKIFGKVHHYKLFYDGQHYVSQKRFNTINDLVADGLVTLYMESKAGKYIHLMHSLISYEKSPYMTLNKLKRKTIKKLKPKQLNCEEVVDYDKPHSFKTHNFKGLNWCELCGNFLWGFTQQGVKCEDCGFSAHFKCSEKLPSDCCPDLKLFRGVFGIDLTTHVKAYKTNRPFVVDKCVEEIERRGMSVEGIYRVSGFQEEMDSLRLALDKDGKATVMGDQVYENIHVVASILKMYLRLLPIPLITFDVHPLVLRALEIQGKDSWERLAEVRAALKKLPPAHYNTLSYLMAHLYRVTLRSEENKMTAQNLSTVFAPTLMPMPDLIDFKGTIPDMNRDISALHMIIDNQNVIFN</sequence>
<dbReference type="SUPFAM" id="SSF48350">
    <property type="entry name" value="GTPase activation domain, GAP"/>
    <property type="match status" value="1"/>
</dbReference>
<keyword evidence="14" id="KW-0808">Transferase</keyword>
<keyword evidence="15" id="KW-1185">Reference proteome</keyword>
<keyword evidence="5" id="KW-0862">Zinc</keyword>
<dbReference type="InterPro" id="IPR008936">
    <property type="entry name" value="Rho_GTPase_activation_prot"/>
</dbReference>
<dbReference type="InterPro" id="IPR046349">
    <property type="entry name" value="C1-like_sf"/>
</dbReference>
<evidence type="ECO:0000256" key="7">
    <source>
        <dbReference type="ARBA" id="ARBA00073081"/>
    </source>
</evidence>
<dbReference type="PRINTS" id="PR00008">
    <property type="entry name" value="DAGPEDOMAIN"/>
</dbReference>
<dbReference type="SMART" id="SM00252">
    <property type="entry name" value="SH2"/>
    <property type="match status" value="1"/>
</dbReference>
<feature type="domain" description="Rho-GAP" evidence="13">
    <location>
        <begin position="251"/>
        <end position="445"/>
    </location>
</feature>
<dbReference type="SUPFAM" id="SSF57889">
    <property type="entry name" value="Cysteine-rich domain"/>
    <property type="match status" value="1"/>
</dbReference>
<dbReference type="SUPFAM" id="SSF55550">
    <property type="entry name" value="SH2 domain"/>
    <property type="match status" value="1"/>
</dbReference>
<dbReference type="GO" id="GO:0008270">
    <property type="term" value="F:zinc ion binding"/>
    <property type="evidence" value="ECO:0007669"/>
    <property type="project" value="UniProtKB-KW"/>
</dbReference>